<accession>E4XWE9</accession>
<reference evidence="1" key="1">
    <citation type="journal article" date="2010" name="Science">
        <title>Plasticity of animal genome architecture unmasked by rapid evolution of a pelagic tunicate.</title>
        <authorList>
            <person name="Denoeud F."/>
            <person name="Henriet S."/>
            <person name="Mungpakdee S."/>
            <person name="Aury J.M."/>
            <person name="Da Silva C."/>
            <person name="Brinkmann H."/>
            <person name="Mikhaleva J."/>
            <person name="Olsen L.C."/>
            <person name="Jubin C."/>
            <person name="Canestro C."/>
            <person name="Bouquet J.M."/>
            <person name="Danks G."/>
            <person name="Poulain J."/>
            <person name="Campsteijn C."/>
            <person name="Adamski M."/>
            <person name="Cross I."/>
            <person name="Yadetie F."/>
            <person name="Muffato M."/>
            <person name="Louis A."/>
            <person name="Butcher S."/>
            <person name="Tsagkogeorga G."/>
            <person name="Konrad A."/>
            <person name="Singh S."/>
            <person name="Jensen M.F."/>
            <person name="Cong E.H."/>
            <person name="Eikeseth-Otteraa H."/>
            <person name="Noel B."/>
            <person name="Anthouard V."/>
            <person name="Porcel B.M."/>
            <person name="Kachouri-Lafond R."/>
            <person name="Nishino A."/>
            <person name="Ugolini M."/>
            <person name="Chourrout P."/>
            <person name="Nishida H."/>
            <person name="Aasland R."/>
            <person name="Huzurbazar S."/>
            <person name="Westhof E."/>
            <person name="Delsuc F."/>
            <person name="Lehrach H."/>
            <person name="Reinhardt R."/>
            <person name="Weissenbach J."/>
            <person name="Roy S.W."/>
            <person name="Artiguenave F."/>
            <person name="Postlethwait J.H."/>
            <person name="Manak J.R."/>
            <person name="Thompson E.M."/>
            <person name="Jaillon O."/>
            <person name="Du Pasquier L."/>
            <person name="Boudinot P."/>
            <person name="Liberles D.A."/>
            <person name="Volff J.N."/>
            <person name="Philippe H."/>
            <person name="Lenhard B."/>
            <person name="Roest Crollius H."/>
            <person name="Wincker P."/>
            <person name="Chourrout D."/>
        </authorList>
    </citation>
    <scope>NUCLEOTIDE SEQUENCE [LARGE SCALE GENOMIC DNA]</scope>
</reference>
<protein>
    <submittedName>
        <fullName evidence="1">Uncharacterized protein</fullName>
    </submittedName>
</protein>
<dbReference type="AlphaFoldDB" id="E4XWE9"/>
<name>E4XWE9_OIKDI</name>
<keyword evidence="2" id="KW-1185">Reference proteome</keyword>
<evidence type="ECO:0000313" key="2">
    <source>
        <dbReference type="Proteomes" id="UP000001307"/>
    </source>
</evidence>
<dbReference type="EMBL" id="FN653242">
    <property type="protein sequence ID" value="CBY14004.1"/>
    <property type="molecule type" value="Genomic_DNA"/>
</dbReference>
<evidence type="ECO:0000313" key="1">
    <source>
        <dbReference type="EMBL" id="CBY14004.1"/>
    </source>
</evidence>
<sequence length="141" mass="17551">MYNHQNTHSFFRRRSLRSGFPHGAHWQTDRSRLDCWRNFLVYYDSFRKTRYKCTKRQSLFAERRFAARFRCWRFFADLSSFFREKDGTRIARNRRNEPPNRQKQQLTQKKSYYLPFFPKIVDHRLLHAQKLFLFKNFGIII</sequence>
<proteinExistence type="predicted"/>
<dbReference type="Proteomes" id="UP000001307">
    <property type="component" value="Unassembled WGS sequence"/>
</dbReference>
<dbReference type="InParanoid" id="E4XWE9"/>
<gene>
    <name evidence="1" type="ORF">GSOID_T00006968001</name>
</gene>
<organism evidence="1">
    <name type="scientific">Oikopleura dioica</name>
    <name type="common">Tunicate</name>
    <dbReference type="NCBI Taxonomy" id="34765"/>
    <lineage>
        <taxon>Eukaryota</taxon>
        <taxon>Metazoa</taxon>
        <taxon>Chordata</taxon>
        <taxon>Tunicata</taxon>
        <taxon>Appendicularia</taxon>
        <taxon>Copelata</taxon>
        <taxon>Oikopleuridae</taxon>
        <taxon>Oikopleura</taxon>
    </lineage>
</organism>